<proteinExistence type="predicted"/>
<gene>
    <name evidence="1" type="ORF">FYJ34_10870</name>
</gene>
<comment type="caution">
    <text evidence="1">The sequence shown here is derived from an EMBL/GenBank/DDBJ whole genome shotgun (WGS) entry which is preliminary data.</text>
</comment>
<protein>
    <submittedName>
        <fullName evidence="1">Uncharacterized protein</fullName>
    </submittedName>
</protein>
<organism evidence="1 2">
    <name type="scientific">Suipraeoptans intestinalis</name>
    <dbReference type="NCBI Taxonomy" id="2606628"/>
    <lineage>
        <taxon>Bacteria</taxon>
        <taxon>Bacillati</taxon>
        <taxon>Bacillota</taxon>
        <taxon>Clostridia</taxon>
        <taxon>Lachnospirales</taxon>
        <taxon>Lachnospiraceae</taxon>
        <taxon>Suipraeoptans</taxon>
    </lineage>
</organism>
<dbReference type="RefSeq" id="WP_154478560.1">
    <property type="nucleotide sequence ID" value="NZ_VULY01000018.1"/>
</dbReference>
<reference evidence="1 2" key="1">
    <citation type="submission" date="2019-08" db="EMBL/GenBank/DDBJ databases">
        <title>In-depth cultivation of the pig gut microbiome towards novel bacterial diversity and tailored functional studies.</title>
        <authorList>
            <person name="Wylensek D."/>
            <person name="Hitch T.C.A."/>
            <person name="Clavel T."/>
        </authorList>
    </citation>
    <scope>NUCLEOTIDE SEQUENCE [LARGE SCALE GENOMIC DNA]</scope>
    <source>
        <strain evidence="1 2">68-1-5</strain>
    </source>
</reference>
<accession>A0A6N7V2G4</accession>
<sequence length="88" mass="9981">MGKVMLSKTESLFMHNRLKERLAARGIAFEEEAAVGAGIKEMIKNILVFQRPSSGVRRSESPGTYTLWIEEEDSEKARLIKEELEKAL</sequence>
<evidence type="ECO:0000313" key="2">
    <source>
        <dbReference type="Proteomes" id="UP000434409"/>
    </source>
</evidence>
<dbReference type="EMBL" id="VULY01000018">
    <property type="protein sequence ID" value="MSR94745.1"/>
    <property type="molecule type" value="Genomic_DNA"/>
</dbReference>
<keyword evidence="2" id="KW-1185">Reference proteome</keyword>
<evidence type="ECO:0000313" key="1">
    <source>
        <dbReference type="EMBL" id="MSR94745.1"/>
    </source>
</evidence>
<dbReference type="Proteomes" id="UP000434409">
    <property type="component" value="Unassembled WGS sequence"/>
</dbReference>
<name>A0A6N7V2G4_9FIRM</name>
<dbReference type="AlphaFoldDB" id="A0A6N7V2G4"/>